<protein>
    <submittedName>
        <fullName evidence="5">Uncharacterized protein</fullName>
    </submittedName>
</protein>
<proteinExistence type="inferred from homology"/>
<comment type="caution">
    <text evidence="5">The sequence shown here is derived from an EMBL/GenBank/DDBJ whole genome shotgun (WGS) entry which is preliminary data.</text>
</comment>
<keyword evidence="3" id="KW-0749">Sporulation</keyword>
<keyword evidence="2" id="KW-0800">Toxin</keyword>
<evidence type="ECO:0000313" key="6">
    <source>
        <dbReference type="Proteomes" id="UP000618754"/>
    </source>
</evidence>
<comment type="similarity">
    <text evidence="1">Belongs to the delta endotoxin family.</text>
</comment>
<gene>
    <name evidence="5" type="ORF">IDJ75_08920</name>
</gene>
<evidence type="ECO:0000256" key="2">
    <source>
        <dbReference type="ARBA" id="ARBA00022656"/>
    </source>
</evidence>
<evidence type="ECO:0000256" key="3">
    <source>
        <dbReference type="ARBA" id="ARBA00022969"/>
    </source>
</evidence>
<dbReference type="InterPro" id="IPR036716">
    <property type="entry name" value="Pest_crys_N_sf"/>
</dbReference>
<accession>A0ABR7X4G0</accession>
<reference evidence="5 6" key="1">
    <citation type="submission" date="2020-09" db="EMBL/GenBank/DDBJ databases">
        <title>Novel species of Mucilaginibacter isolated from a glacier on the Tibetan Plateau.</title>
        <authorList>
            <person name="Liu Q."/>
            <person name="Xin Y.-H."/>
        </authorList>
    </citation>
    <scope>NUCLEOTIDE SEQUENCE [LARGE SCALE GENOMIC DNA]</scope>
    <source>
        <strain evidence="5 6">CGMCC 1.13878</strain>
    </source>
</reference>
<dbReference type="SUPFAM" id="SSF56849">
    <property type="entry name" value="delta-Endotoxin (insectocide), N-terminal domain"/>
    <property type="match status" value="1"/>
</dbReference>
<evidence type="ECO:0000256" key="1">
    <source>
        <dbReference type="ARBA" id="ARBA00007819"/>
    </source>
</evidence>
<keyword evidence="6" id="KW-1185">Reference proteome</keyword>
<dbReference type="Gene3D" id="1.20.190.10">
    <property type="entry name" value="Pesticidal crystal protein, N-terminal domain"/>
    <property type="match status" value="1"/>
</dbReference>
<dbReference type="EMBL" id="JACWMW010000002">
    <property type="protein sequence ID" value="MBD1385396.1"/>
    <property type="molecule type" value="Genomic_DNA"/>
</dbReference>
<name>A0ABR7X4G0_9SPHI</name>
<keyword evidence="4" id="KW-0843">Virulence</keyword>
<evidence type="ECO:0000313" key="5">
    <source>
        <dbReference type="EMBL" id="MBD1385396.1"/>
    </source>
</evidence>
<dbReference type="Proteomes" id="UP000618754">
    <property type="component" value="Unassembled WGS sequence"/>
</dbReference>
<organism evidence="5 6">
    <name type="scientific">Mucilaginibacter rigui</name>
    <dbReference type="NCBI Taxonomy" id="534635"/>
    <lineage>
        <taxon>Bacteria</taxon>
        <taxon>Pseudomonadati</taxon>
        <taxon>Bacteroidota</taxon>
        <taxon>Sphingobacteriia</taxon>
        <taxon>Sphingobacteriales</taxon>
        <taxon>Sphingobacteriaceae</taxon>
        <taxon>Mucilaginibacter</taxon>
    </lineage>
</organism>
<dbReference type="RefSeq" id="WP_191175274.1">
    <property type="nucleotide sequence ID" value="NZ_JACWMW010000002.1"/>
</dbReference>
<sequence>MKTMAISADVAAIKPDIALVPGALKPNIAPGYYQDIFTVYAQINSAGNLFPGTENIKTGTLPLVEPSKLPQITPGIQKRIDCLMQTIHSNYPMLLGEYAEKETLGVLSKKYGEIAAGTIVFERITNLATMYYVVINIRLDENGAINVLKPELANNANLNPKPAFRLKAKKKSLAMTIAKGIGGAILSKVGGFIGDMIVNHFFPEEVPDYFDQVYQEVARIVDQKIDANTILTINGGLHNLMSKLENEYIPAKQNADLNNKNDRDKLFTLLQKYDNFF</sequence>
<evidence type="ECO:0000256" key="4">
    <source>
        <dbReference type="ARBA" id="ARBA00023026"/>
    </source>
</evidence>